<comment type="cofactor">
    <cofactor evidence="2">
        <name>K(+)</name>
        <dbReference type="ChEBI" id="CHEBI:29103"/>
    </cofactor>
</comment>
<evidence type="ECO:0000256" key="5">
    <source>
        <dbReference type="ARBA" id="ARBA00008663"/>
    </source>
</evidence>
<feature type="domain" description="Pyruvate kinase C-terminal" evidence="21">
    <location>
        <begin position="357"/>
        <end position="470"/>
    </location>
</feature>
<keyword evidence="12" id="KW-0067">ATP-binding</keyword>
<dbReference type="InterPro" id="IPR001697">
    <property type="entry name" value="Pyr_Knase"/>
</dbReference>
<comment type="pathway">
    <text evidence="3 18">Carbohydrate degradation; glycolysis; pyruvate from D-glyceraldehyde 3-phosphate: step 5/5.</text>
</comment>
<dbReference type="NCBIfam" id="NF004491">
    <property type="entry name" value="PRK05826.1"/>
    <property type="match status" value="1"/>
</dbReference>
<comment type="similarity">
    <text evidence="4">In the C-terminal section; belongs to the PEP-utilizing enzyme family.</text>
</comment>
<keyword evidence="16 22" id="KW-0670">Pyruvate</keyword>
<keyword evidence="11 18" id="KW-0418">Kinase</keyword>
<dbReference type="AlphaFoldDB" id="A0A9D2MWC9"/>
<dbReference type="Proteomes" id="UP000826793">
    <property type="component" value="Unassembled WGS sequence"/>
</dbReference>
<evidence type="ECO:0000256" key="8">
    <source>
        <dbReference type="ARBA" id="ARBA00022679"/>
    </source>
</evidence>
<evidence type="ECO:0000256" key="18">
    <source>
        <dbReference type="RuleBase" id="RU000504"/>
    </source>
</evidence>
<dbReference type="InterPro" id="IPR011037">
    <property type="entry name" value="Pyrv_Knase-like_insert_dom_sf"/>
</dbReference>
<dbReference type="Gene3D" id="3.20.20.60">
    <property type="entry name" value="Phosphoenolpyruvate-binding domains"/>
    <property type="match status" value="1"/>
</dbReference>
<evidence type="ECO:0000256" key="12">
    <source>
        <dbReference type="ARBA" id="ARBA00022840"/>
    </source>
</evidence>
<keyword evidence="8 18" id="KW-0808">Transferase</keyword>
<evidence type="ECO:0000256" key="7">
    <source>
        <dbReference type="ARBA" id="ARBA00018587"/>
    </source>
</evidence>
<comment type="similarity">
    <text evidence="5 18">Belongs to the pyruvate kinase family.</text>
</comment>
<organism evidence="22 23">
    <name type="scientific">Candidatus Acutalibacter pullicola</name>
    <dbReference type="NCBI Taxonomy" id="2838417"/>
    <lineage>
        <taxon>Bacteria</taxon>
        <taxon>Bacillati</taxon>
        <taxon>Bacillota</taxon>
        <taxon>Clostridia</taxon>
        <taxon>Eubacteriales</taxon>
        <taxon>Acutalibacteraceae</taxon>
        <taxon>Acutalibacter</taxon>
    </lineage>
</organism>
<evidence type="ECO:0000259" key="19">
    <source>
        <dbReference type="Pfam" id="PF00224"/>
    </source>
</evidence>
<dbReference type="Gene3D" id="2.40.33.10">
    <property type="entry name" value="PK beta-barrel domain-like"/>
    <property type="match status" value="1"/>
</dbReference>
<keyword evidence="15 18" id="KW-0324">Glycolysis</keyword>
<evidence type="ECO:0000313" key="22">
    <source>
        <dbReference type="EMBL" id="HJB97993.1"/>
    </source>
</evidence>
<dbReference type="GO" id="GO:0030955">
    <property type="term" value="F:potassium ion binding"/>
    <property type="evidence" value="ECO:0007669"/>
    <property type="project" value="UniProtKB-UniRule"/>
</dbReference>
<evidence type="ECO:0000256" key="3">
    <source>
        <dbReference type="ARBA" id="ARBA00004997"/>
    </source>
</evidence>
<comment type="cofactor">
    <cofactor evidence="1">
        <name>Mg(2+)</name>
        <dbReference type="ChEBI" id="CHEBI:18420"/>
    </cofactor>
</comment>
<dbReference type="PRINTS" id="PR01050">
    <property type="entry name" value="PYRUVTKNASE"/>
</dbReference>
<proteinExistence type="inferred from homology"/>
<dbReference type="InterPro" id="IPR015795">
    <property type="entry name" value="Pyrv_Knase_C"/>
</dbReference>
<dbReference type="EMBL" id="DWXG01000041">
    <property type="protein sequence ID" value="HJB97993.1"/>
    <property type="molecule type" value="Genomic_DNA"/>
</dbReference>
<dbReference type="GO" id="GO:0016301">
    <property type="term" value="F:kinase activity"/>
    <property type="evidence" value="ECO:0007669"/>
    <property type="project" value="UniProtKB-KW"/>
</dbReference>
<dbReference type="PANTHER" id="PTHR11817">
    <property type="entry name" value="PYRUVATE KINASE"/>
    <property type="match status" value="1"/>
</dbReference>
<dbReference type="InterPro" id="IPR036918">
    <property type="entry name" value="Pyrv_Knase_C_sf"/>
</dbReference>
<dbReference type="SUPFAM" id="SSF52009">
    <property type="entry name" value="Phosphohistidine domain"/>
    <property type="match status" value="1"/>
</dbReference>
<reference evidence="22" key="2">
    <citation type="submission" date="2021-04" db="EMBL/GenBank/DDBJ databases">
        <authorList>
            <person name="Gilroy R."/>
        </authorList>
    </citation>
    <scope>NUCLEOTIDE SEQUENCE</scope>
    <source>
        <strain evidence="22">CHK185-1770</strain>
    </source>
</reference>
<evidence type="ECO:0000256" key="15">
    <source>
        <dbReference type="ARBA" id="ARBA00023152"/>
    </source>
</evidence>
<dbReference type="NCBIfam" id="NF004978">
    <property type="entry name" value="PRK06354.1"/>
    <property type="match status" value="1"/>
</dbReference>
<evidence type="ECO:0000256" key="9">
    <source>
        <dbReference type="ARBA" id="ARBA00022723"/>
    </source>
</evidence>
<protein>
    <recommendedName>
        <fullName evidence="7 17">Pyruvate kinase</fullName>
        <ecNumber evidence="6 17">2.7.1.40</ecNumber>
    </recommendedName>
</protein>
<dbReference type="GO" id="GO:0000287">
    <property type="term" value="F:magnesium ion binding"/>
    <property type="evidence" value="ECO:0007669"/>
    <property type="project" value="UniProtKB-UniRule"/>
</dbReference>
<evidence type="ECO:0000259" key="21">
    <source>
        <dbReference type="Pfam" id="PF02887"/>
    </source>
</evidence>
<feature type="domain" description="PEP-utilising enzyme mobile" evidence="20">
    <location>
        <begin position="505"/>
        <end position="575"/>
    </location>
</feature>
<dbReference type="InterPro" id="IPR015813">
    <property type="entry name" value="Pyrv/PenolPyrv_kinase-like_dom"/>
</dbReference>
<comment type="catalytic activity">
    <reaction evidence="18">
        <text>pyruvate + ATP = phosphoenolpyruvate + ADP + H(+)</text>
        <dbReference type="Rhea" id="RHEA:18157"/>
        <dbReference type="ChEBI" id="CHEBI:15361"/>
        <dbReference type="ChEBI" id="CHEBI:15378"/>
        <dbReference type="ChEBI" id="CHEBI:30616"/>
        <dbReference type="ChEBI" id="CHEBI:58702"/>
        <dbReference type="ChEBI" id="CHEBI:456216"/>
        <dbReference type="EC" id="2.7.1.40"/>
    </reaction>
</comment>
<evidence type="ECO:0000256" key="14">
    <source>
        <dbReference type="ARBA" id="ARBA00022958"/>
    </source>
</evidence>
<dbReference type="InterPro" id="IPR008279">
    <property type="entry name" value="PEP-util_enz_mobile_dom"/>
</dbReference>
<evidence type="ECO:0000256" key="4">
    <source>
        <dbReference type="ARBA" id="ARBA00006237"/>
    </source>
</evidence>
<evidence type="ECO:0000256" key="11">
    <source>
        <dbReference type="ARBA" id="ARBA00022777"/>
    </source>
</evidence>
<evidence type="ECO:0000256" key="16">
    <source>
        <dbReference type="ARBA" id="ARBA00023317"/>
    </source>
</evidence>
<dbReference type="FunFam" id="2.40.33.10:FF:000001">
    <property type="entry name" value="Pyruvate kinase"/>
    <property type="match status" value="1"/>
</dbReference>
<dbReference type="SUPFAM" id="SSF51621">
    <property type="entry name" value="Phosphoenolpyruvate/pyruvate domain"/>
    <property type="match status" value="1"/>
</dbReference>
<evidence type="ECO:0000256" key="17">
    <source>
        <dbReference type="NCBIfam" id="TIGR01064"/>
    </source>
</evidence>
<sequence>MRKTKIICTLGPATEDEGVLRRLMLGGMNAARFNFSHCTHEDAAKKLEAVTRLREELGLPIATILDTKGPEIRVKTFKNGPIELAGGDTFTLTTREVEGDNKVVSITYKDLPKDLKAGSRVLIDDGLVEMRAEHVSETDIVCTVLNGGRVSNHKGINVPGTKLSMPFISEQDRSDIIFGIENGFDYIAASFVRSAQDVLEIRHILKEYHCQTMNIIAKIENMEGVENIDEILRVVDGIMVARGDMGVEIPFEDVPVLQKELIRKSYLAGKQVVTATQMLDSMIKNPRPTRAEATDVANAIYDGTSCIMLSGETAAGKYPVEALETMVRIAEKAEESINYIKRFNSRDNSDVAFDVTNAISHATCTTAHDLGAKAIVTVTKSGVTARQLSKFRPFYPIVGCTTQEHVWRQLNLSWGVVPMLIDEVGDTDVLFERAVNAAEQTGLVKSGDLVVITAGVPLGVSGTTNMMKVHMVGHVLLTGESVTEKSVSARLCVCKRLEDLPKKFRDGDILVVPETNNSIVEYLRRCSGIITEQAGTNTHAAIVGLAMDKPVITGAEHATDLLKSGAVVCLDAQTGRVSAC</sequence>
<keyword evidence="13 18" id="KW-0460">Magnesium</keyword>
<dbReference type="Pfam" id="PF02887">
    <property type="entry name" value="PK_C"/>
    <property type="match status" value="1"/>
</dbReference>
<dbReference type="SUPFAM" id="SSF52935">
    <property type="entry name" value="PK C-terminal domain-like"/>
    <property type="match status" value="1"/>
</dbReference>
<gene>
    <name evidence="22" type="primary">pyk</name>
    <name evidence="22" type="ORF">H9710_05355</name>
</gene>
<dbReference type="InterPro" id="IPR040442">
    <property type="entry name" value="Pyrv_kinase-like_dom_sf"/>
</dbReference>
<dbReference type="InterPro" id="IPR036637">
    <property type="entry name" value="Phosphohistidine_dom_sf"/>
</dbReference>
<evidence type="ECO:0000256" key="10">
    <source>
        <dbReference type="ARBA" id="ARBA00022741"/>
    </source>
</evidence>
<dbReference type="FunFam" id="3.20.20.60:FF:000025">
    <property type="entry name" value="Pyruvate kinase"/>
    <property type="match status" value="1"/>
</dbReference>
<keyword evidence="10" id="KW-0547">Nucleotide-binding</keyword>
<dbReference type="EC" id="2.7.1.40" evidence="6 17"/>
<dbReference type="Gene3D" id="3.50.30.10">
    <property type="entry name" value="Phosphohistidine domain"/>
    <property type="match status" value="1"/>
</dbReference>
<dbReference type="Pfam" id="PF00391">
    <property type="entry name" value="PEP-utilizers"/>
    <property type="match status" value="1"/>
</dbReference>
<accession>A0A9D2MWC9</accession>
<evidence type="ECO:0000256" key="1">
    <source>
        <dbReference type="ARBA" id="ARBA00001946"/>
    </source>
</evidence>
<feature type="domain" description="Pyruvate kinase barrel" evidence="19">
    <location>
        <begin position="1"/>
        <end position="322"/>
    </location>
</feature>
<reference evidence="22" key="1">
    <citation type="journal article" date="2021" name="PeerJ">
        <title>Extensive microbial diversity within the chicken gut microbiome revealed by metagenomics and culture.</title>
        <authorList>
            <person name="Gilroy R."/>
            <person name="Ravi A."/>
            <person name="Getino M."/>
            <person name="Pursley I."/>
            <person name="Horton D.L."/>
            <person name="Alikhan N.F."/>
            <person name="Baker D."/>
            <person name="Gharbi K."/>
            <person name="Hall N."/>
            <person name="Watson M."/>
            <person name="Adriaenssens E.M."/>
            <person name="Foster-Nyarko E."/>
            <person name="Jarju S."/>
            <person name="Secka A."/>
            <person name="Antonio M."/>
            <person name="Oren A."/>
            <person name="Chaudhuri R.R."/>
            <person name="La Ragione R."/>
            <person name="Hildebrand F."/>
            <person name="Pallen M.J."/>
        </authorList>
    </citation>
    <scope>NUCLEOTIDE SEQUENCE</scope>
    <source>
        <strain evidence="22">CHK185-1770</strain>
    </source>
</reference>
<dbReference type="SUPFAM" id="SSF50800">
    <property type="entry name" value="PK beta-barrel domain-like"/>
    <property type="match status" value="1"/>
</dbReference>
<dbReference type="GO" id="GO:0005524">
    <property type="term" value="F:ATP binding"/>
    <property type="evidence" value="ECO:0007669"/>
    <property type="project" value="UniProtKB-KW"/>
</dbReference>
<comment type="caution">
    <text evidence="22">The sequence shown here is derived from an EMBL/GenBank/DDBJ whole genome shotgun (WGS) entry which is preliminary data.</text>
</comment>
<dbReference type="InterPro" id="IPR015806">
    <property type="entry name" value="Pyrv_Knase_insert_dom_sf"/>
</dbReference>
<evidence type="ECO:0000313" key="23">
    <source>
        <dbReference type="Proteomes" id="UP000826793"/>
    </source>
</evidence>
<keyword evidence="14" id="KW-0630">Potassium</keyword>
<evidence type="ECO:0000256" key="13">
    <source>
        <dbReference type="ARBA" id="ARBA00022842"/>
    </source>
</evidence>
<evidence type="ECO:0000259" key="20">
    <source>
        <dbReference type="Pfam" id="PF00391"/>
    </source>
</evidence>
<dbReference type="NCBIfam" id="TIGR01064">
    <property type="entry name" value="pyruv_kin"/>
    <property type="match status" value="1"/>
</dbReference>
<evidence type="ECO:0000256" key="6">
    <source>
        <dbReference type="ARBA" id="ARBA00012142"/>
    </source>
</evidence>
<dbReference type="InterPro" id="IPR015793">
    <property type="entry name" value="Pyrv_Knase_brl"/>
</dbReference>
<keyword evidence="9" id="KW-0479">Metal-binding</keyword>
<name>A0A9D2MWC9_9FIRM</name>
<evidence type="ECO:0000256" key="2">
    <source>
        <dbReference type="ARBA" id="ARBA00001958"/>
    </source>
</evidence>
<dbReference type="GO" id="GO:0004743">
    <property type="term" value="F:pyruvate kinase activity"/>
    <property type="evidence" value="ECO:0007669"/>
    <property type="project" value="UniProtKB-UniRule"/>
</dbReference>
<dbReference type="Gene3D" id="3.40.1380.20">
    <property type="entry name" value="Pyruvate kinase, C-terminal domain"/>
    <property type="match status" value="1"/>
</dbReference>
<dbReference type="Pfam" id="PF00224">
    <property type="entry name" value="PK"/>
    <property type="match status" value="1"/>
</dbReference>